<dbReference type="Gene3D" id="1.10.10.10">
    <property type="entry name" value="Winged helix-like DNA-binding domain superfamily/Winged helix DNA-binding domain"/>
    <property type="match status" value="1"/>
</dbReference>
<dbReference type="GO" id="GO:0003677">
    <property type="term" value="F:DNA binding"/>
    <property type="evidence" value="ECO:0007669"/>
    <property type="project" value="UniProtKB-KW"/>
</dbReference>
<accession>A0A7W7GDX2</accession>
<dbReference type="PANTHER" id="PTHR33169">
    <property type="entry name" value="PADR-FAMILY TRANSCRIPTIONAL REGULATOR"/>
    <property type="match status" value="1"/>
</dbReference>
<evidence type="ECO:0000313" key="2">
    <source>
        <dbReference type="EMBL" id="MBB4705445.1"/>
    </source>
</evidence>
<protein>
    <submittedName>
        <fullName evidence="2">DNA-binding PadR family transcriptional regulator</fullName>
    </submittedName>
</protein>
<name>A0A7W7GDX2_9ACTN</name>
<dbReference type="InterPro" id="IPR005149">
    <property type="entry name" value="Tscrpt_reg_PadR_N"/>
</dbReference>
<comment type="caution">
    <text evidence="2">The sequence shown here is derived from an EMBL/GenBank/DDBJ whole genome shotgun (WGS) entry which is preliminary data.</text>
</comment>
<organism evidence="2 3">
    <name type="scientific">Sphaerisporangium siamense</name>
    <dbReference type="NCBI Taxonomy" id="795645"/>
    <lineage>
        <taxon>Bacteria</taxon>
        <taxon>Bacillati</taxon>
        <taxon>Actinomycetota</taxon>
        <taxon>Actinomycetes</taxon>
        <taxon>Streptosporangiales</taxon>
        <taxon>Streptosporangiaceae</taxon>
        <taxon>Sphaerisporangium</taxon>
    </lineage>
</organism>
<dbReference type="Pfam" id="PF03551">
    <property type="entry name" value="PadR"/>
    <property type="match status" value="1"/>
</dbReference>
<dbReference type="InterPro" id="IPR036388">
    <property type="entry name" value="WH-like_DNA-bd_sf"/>
</dbReference>
<sequence>MATGSSTVSEPTYFILAALLDGPLHGHGIIKRVLDLSEGRIRLPVGTLYGALDRLATHGLIVLDHEEVVDGRPRRYYRLTEHGDGVVTAEARRMQKAAAIVTGRAPGTAPA</sequence>
<dbReference type="EMBL" id="JACHND010000001">
    <property type="protein sequence ID" value="MBB4705445.1"/>
    <property type="molecule type" value="Genomic_DNA"/>
</dbReference>
<evidence type="ECO:0000259" key="1">
    <source>
        <dbReference type="Pfam" id="PF03551"/>
    </source>
</evidence>
<dbReference type="InterPro" id="IPR036390">
    <property type="entry name" value="WH_DNA-bd_sf"/>
</dbReference>
<keyword evidence="3" id="KW-1185">Reference proteome</keyword>
<dbReference type="SUPFAM" id="SSF46785">
    <property type="entry name" value="Winged helix' DNA-binding domain"/>
    <property type="match status" value="1"/>
</dbReference>
<reference evidence="2 3" key="1">
    <citation type="submission" date="2020-08" db="EMBL/GenBank/DDBJ databases">
        <title>Sequencing the genomes of 1000 actinobacteria strains.</title>
        <authorList>
            <person name="Klenk H.-P."/>
        </authorList>
    </citation>
    <scope>NUCLEOTIDE SEQUENCE [LARGE SCALE GENOMIC DNA]</scope>
    <source>
        <strain evidence="2 3">DSM 45784</strain>
    </source>
</reference>
<gene>
    <name evidence="2" type="ORF">BJ982_006989</name>
</gene>
<feature type="domain" description="Transcription regulator PadR N-terminal" evidence="1">
    <location>
        <begin position="15"/>
        <end position="84"/>
    </location>
</feature>
<keyword evidence="2" id="KW-0238">DNA-binding</keyword>
<dbReference type="AlphaFoldDB" id="A0A7W7GDX2"/>
<dbReference type="Proteomes" id="UP000542210">
    <property type="component" value="Unassembled WGS sequence"/>
</dbReference>
<dbReference type="PANTHER" id="PTHR33169:SF13">
    <property type="entry name" value="PADR-FAMILY TRANSCRIPTIONAL REGULATOR"/>
    <property type="match status" value="1"/>
</dbReference>
<dbReference type="InterPro" id="IPR052509">
    <property type="entry name" value="Metal_resp_DNA-bind_regulator"/>
</dbReference>
<proteinExistence type="predicted"/>
<evidence type="ECO:0000313" key="3">
    <source>
        <dbReference type="Proteomes" id="UP000542210"/>
    </source>
</evidence>
<dbReference type="RefSeq" id="WP_184887168.1">
    <property type="nucleotide sequence ID" value="NZ_BOOV01000020.1"/>
</dbReference>